<evidence type="ECO:0000256" key="1">
    <source>
        <dbReference type="SAM" id="MobiDB-lite"/>
    </source>
</evidence>
<feature type="region of interest" description="Disordered" evidence="1">
    <location>
        <begin position="299"/>
        <end position="346"/>
    </location>
</feature>
<dbReference type="OrthoDB" id="445465at2759"/>
<dbReference type="EMBL" id="CAMXCT020000685">
    <property type="protein sequence ID" value="CAL1135502.1"/>
    <property type="molecule type" value="Genomic_DNA"/>
</dbReference>
<evidence type="ECO:0000313" key="2">
    <source>
        <dbReference type="EMBL" id="CAI3982127.1"/>
    </source>
</evidence>
<dbReference type="EMBL" id="CAMXCT030000685">
    <property type="protein sequence ID" value="CAL4769439.1"/>
    <property type="molecule type" value="Genomic_DNA"/>
</dbReference>
<proteinExistence type="predicted"/>
<organism evidence="2">
    <name type="scientific">Cladocopium goreaui</name>
    <dbReference type="NCBI Taxonomy" id="2562237"/>
    <lineage>
        <taxon>Eukaryota</taxon>
        <taxon>Sar</taxon>
        <taxon>Alveolata</taxon>
        <taxon>Dinophyceae</taxon>
        <taxon>Suessiales</taxon>
        <taxon>Symbiodiniaceae</taxon>
        <taxon>Cladocopium</taxon>
    </lineage>
</organism>
<feature type="compositionally biased region" description="Low complexity" evidence="1">
    <location>
        <begin position="769"/>
        <end position="789"/>
    </location>
</feature>
<reference evidence="3 4" key="2">
    <citation type="submission" date="2024-05" db="EMBL/GenBank/DDBJ databases">
        <authorList>
            <person name="Chen Y."/>
            <person name="Shah S."/>
            <person name="Dougan E. K."/>
            <person name="Thang M."/>
            <person name="Chan C."/>
        </authorList>
    </citation>
    <scope>NUCLEOTIDE SEQUENCE [LARGE SCALE GENOMIC DNA]</scope>
</reference>
<feature type="compositionally biased region" description="Basic residues" evidence="1">
    <location>
        <begin position="323"/>
        <end position="335"/>
    </location>
</feature>
<sequence>MALPDLEDHLAENGVDPALSSHLISGGWNSQNFSAIVDSKAGFTDDIWAEISDHPIPLVQRANLKVAWQRLQPETVSTVRESTDGAAAPSAGVSQEGSWAESFAPKIQSSTVSKLKKQFLEDYPSEVLTMETMPSTRLLSLAHHQHSKQEYRWIPWKFRMTQSRMEDMVIYQRPKIPKIEGLQLHQLIWDEPPSLDINNQGMGVNAIRNMLEVHNTALALVGACHLQRLRAYTLKFMGFLTQRLDSDSGLRPPNVLESQAADKALWQMIHDLVIDQKFTLDNALHEVTHLRSDMASLLQPRPKISVRPTSTSSSTAAPVSAKGRGKSKGKSKQGGKKGDTTSRPTWVTEATVQGKRHQLCMQYQSGRCQKGSSGPLEAALDLTPDMLHDHTDGFCLNLQRRFWAEIFDDHSGGAESSVVKQLLLHRPTVVDEPPGAPRQHVGGGHTSVAQQCSDMESSKEGATIKQAPTLTVEHLRLVHSAVQSESDPWNVAFCGMVVGRQTFSVFGMGHGYRWQHLLWLVQILDIEDLGCFTLMPAPDEGGVASVRPLSTAEVITQTKSEWRLDTAGMQHPGLFVFWGNAWLRSEEGVSVLMRQGWLKGIMVTKRLRTFSDLGFAVGTPQAPAAPADFDGFRIQLNGGTDMTMSEVTLDTNVEGSRKLPAAKKQARLQQQQVAAKKEKSQVLPIEQQTVKVTAAEAALKADNNTELQLRWCFQRRGDALDRCRLVEWGLHQRWVQYLLGLLSKPAPDGYAKSKLDVSIPVPVHATVKSAPSPSGAAAANSGGKNGAKAQGKVRKEGKQSQRAKALCPTRLKTLSRLKEQFFIELLCRPCLEASGTNHWCLNMGLTMQRACEHDRMPYRMMARGLIRAILHQLVDDRNDEELVRGGINAAVGSVEKYRVHAMDECAAFLAYMVDYMQSGHSVEGVSGRIFDLKHAYKQYGISSQDREVIRDSLNSNTSKTVETLFDLLGVDFAKEGDKAGKSAKKFKSLGVEIDLQCFGSGVIPMGHTQDRKEELSSVLNGILKEKAINTKQAESLRGRLHWFKSFAFGRVANSPVKALGDPALSGKRRVELSAKDVSALQFLCERVLIAPPLAISPSCLQSWVIFTDGACEGQEGLKTGGIGGVLINPSGSIVSFFGGEVSAELMGVWLSKSKTPIYEMEVLPVVVSAWLWGQQMQSSQFCWYLDNEAGRSAYIKGHGATMVAAELVNDFTNAEMQRLLKSWFARVPSLSNLADSPSRLKDDFLLSLGAVKGPCDWMAVGKLLGLCVSVGDRTAATNCDFPQCTS</sequence>
<feature type="compositionally biased region" description="Low complexity" evidence="1">
    <location>
        <begin position="305"/>
        <end position="322"/>
    </location>
</feature>
<evidence type="ECO:0000313" key="3">
    <source>
        <dbReference type="EMBL" id="CAL4769439.1"/>
    </source>
</evidence>
<comment type="caution">
    <text evidence="2">The sequence shown here is derived from an EMBL/GenBank/DDBJ whole genome shotgun (WGS) entry which is preliminary data.</text>
</comment>
<feature type="region of interest" description="Disordered" evidence="1">
    <location>
        <begin position="768"/>
        <end position="800"/>
    </location>
</feature>
<reference evidence="2" key="1">
    <citation type="submission" date="2022-10" db="EMBL/GenBank/DDBJ databases">
        <authorList>
            <person name="Chen Y."/>
            <person name="Dougan E. K."/>
            <person name="Chan C."/>
            <person name="Rhodes N."/>
            <person name="Thang M."/>
        </authorList>
    </citation>
    <scope>NUCLEOTIDE SEQUENCE</scope>
</reference>
<name>A0A9P1BYL2_9DINO</name>
<protein>
    <submittedName>
        <fullName evidence="3">C3H1-type domain-containing protein</fullName>
    </submittedName>
</protein>
<accession>A0A9P1BYL2</accession>
<keyword evidence="4" id="KW-1185">Reference proteome</keyword>
<gene>
    <name evidence="2" type="ORF">C1SCF055_LOCUS9859</name>
</gene>
<dbReference type="Proteomes" id="UP001152797">
    <property type="component" value="Unassembled WGS sequence"/>
</dbReference>
<dbReference type="EMBL" id="CAMXCT010000685">
    <property type="protein sequence ID" value="CAI3982127.1"/>
    <property type="molecule type" value="Genomic_DNA"/>
</dbReference>
<evidence type="ECO:0000313" key="4">
    <source>
        <dbReference type="Proteomes" id="UP001152797"/>
    </source>
</evidence>